<feature type="transmembrane region" description="Helical" evidence="1">
    <location>
        <begin position="26"/>
        <end position="53"/>
    </location>
</feature>
<keyword evidence="1" id="KW-0472">Membrane</keyword>
<reference evidence="3" key="1">
    <citation type="submission" date="2016-10" db="EMBL/GenBank/DDBJ databases">
        <authorList>
            <person name="Varghese N."/>
            <person name="Submissions S."/>
        </authorList>
    </citation>
    <scope>NUCLEOTIDE SEQUENCE [LARGE SCALE GENOMIC DNA]</scope>
    <source>
        <strain evidence="3">CGMCC 1.10119</strain>
    </source>
</reference>
<dbReference type="EMBL" id="FNHL01000002">
    <property type="protein sequence ID" value="SDM52260.1"/>
    <property type="molecule type" value="Genomic_DNA"/>
</dbReference>
<feature type="transmembrane region" description="Helical" evidence="1">
    <location>
        <begin position="65"/>
        <end position="94"/>
    </location>
</feature>
<feature type="transmembrane region" description="Helical" evidence="1">
    <location>
        <begin position="138"/>
        <end position="162"/>
    </location>
</feature>
<organism evidence="2 3">
    <name type="scientific">Halogranum gelatinilyticum</name>
    <dbReference type="NCBI Taxonomy" id="660521"/>
    <lineage>
        <taxon>Archaea</taxon>
        <taxon>Methanobacteriati</taxon>
        <taxon>Methanobacteriota</taxon>
        <taxon>Stenosarchaea group</taxon>
        <taxon>Halobacteria</taxon>
        <taxon>Halobacteriales</taxon>
        <taxon>Haloferacaceae</taxon>
    </lineage>
</organism>
<keyword evidence="1" id="KW-0812">Transmembrane</keyword>
<accession>A0A1G9TWX6</accession>
<keyword evidence="3" id="KW-1185">Reference proteome</keyword>
<dbReference type="Proteomes" id="UP000199451">
    <property type="component" value="Unassembled WGS sequence"/>
</dbReference>
<gene>
    <name evidence="2" type="ORF">SAMN04487949_1950</name>
</gene>
<dbReference type="OrthoDB" id="342717at2157"/>
<dbReference type="AlphaFoldDB" id="A0A1G9TWX6"/>
<dbReference type="InterPro" id="IPR046739">
    <property type="entry name" value="DUF6789"/>
</dbReference>
<keyword evidence="1" id="KW-1133">Transmembrane helix</keyword>
<evidence type="ECO:0000313" key="3">
    <source>
        <dbReference type="Proteomes" id="UP000199451"/>
    </source>
</evidence>
<evidence type="ECO:0000313" key="2">
    <source>
        <dbReference type="EMBL" id="SDM52260.1"/>
    </source>
</evidence>
<dbReference type="Pfam" id="PF20587">
    <property type="entry name" value="DUF6789"/>
    <property type="match status" value="1"/>
</dbReference>
<feature type="transmembrane region" description="Helical" evidence="1">
    <location>
        <begin position="114"/>
        <end position="131"/>
    </location>
</feature>
<sequence>MADTSPEFDESFTEEIEIDDGEFDQLFGIVVDGVVGAAGGLVGTAMLTGVLLVAESVGAFSRESFASLATLVGLEAFGPAVVIGYLVFLANGMVPFPLLFASVMEYLPGERPPVSGMVFGAILWTGFVLAFNEGFTGFALVGYVVLTFVAHLAYGFGLGLVFEYLSTRPDSLV</sequence>
<proteinExistence type="predicted"/>
<evidence type="ECO:0000256" key="1">
    <source>
        <dbReference type="SAM" id="Phobius"/>
    </source>
</evidence>
<protein>
    <submittedName>
        <fullName evidence="2">Uncharacterized protein</fullName>
    </submittedName>
</protein>
<dbReference type="STRING" id="660521.SAMN04487949_1950"/>
<name>A0A1G9TWX6_9EURY</name>
<dbReference type="RefSeq" id="WP_089697156.1">
    <property type="nucleotide sequence ID" value="NZ_FNHL01000002.1"/>
</dbReference>